<gene>
    <name evidence="2" type="ORF">VTL71DRAFT_10405</name>
</gene>
<name>A0ABR4CV71_9HELO</name>
<proteinExistence type="predicted"/>
<sequence length="113" mass="12738">MEQLEFHHFTTNPSGGARSWVQIEPKVYDMILNNDPSTGRRTLLQKHEPGSLNAKEALHDYIEEIYIISGDLKDVSTGEIYGEGFYAYRKPGMRHGPFASEKGCLMFITCSPA</sequence>
<dbReference type="InterPro" id="IPR011051">
    <property type="entry name" value="RmlC_Cupin_sf"/>
</dbReference>
<evidence type="ECO:0000259" key="1">
    <source>
        <dbReference type="Pfam" id="PF12973"/>
    </source>
</evidence>
<evidence type="ECO:0000313" key="3">
    <source>
        <dbReference type="Proteomes" id="UP001595075"/>
    </source>
</evidence>
<keyword evidence="3" id="KW-1185">Reference proteome</keyword>
<dbReference type="Pfam" id="PF12973">
    <property type="entry name" value="Cupin_7"/>
    <property type="match status" value="1"/>
</dbReference>
<comment type="caution">
    <text evidence="2">The sequence shown here is derived from an EMBL/GenBank/DDBJ whole genome shotgun (WGS) entry which is preliminary data.</text>
</comment>
<dbReference type="Proteomes" id="UP001595075">
    <property type="component" value="Unassembled WGS sequence"/>
</dbReference>
<organism evidence="2 3">
    <name type="scientific">Oculimacula yallundae</name>
    <dbReference type="NCBI Taxonomy" id="86028"/>
    <lineage>
        <taxon>Eukaryota</taxon>
        <taxon>Fungi</taxon>
        <taxon>Dikarya</taxon>
        <taxon>Ascomycota</taxon>
        <taxon>Pezizomycotina</taxon>
        <taxon>Leotiomycetes</taxon>
        <taxon>Helotiales</taxon>
        <taxon>Ploettnerulaceae</taxon>
        <taxon>Oculimacula</taxon>
    </lineage>
</organism>
<feature type="domain" description="ChrR-like cupin" evidence="1">
    <location>
        <begin position="18"/>
        <end position="109"/>
    </location>
</feature>
<accession>A0ABR4CV71</accession>
<evidence type="ECO:0000313" key="2">
    <source>
        <dbReference type="EMBL" id="KAL2073081.1"/>
    </source>
</evidence>
<protein>
    <recommendedName>
        <fullName evidence="1">ChrR-like cupin domain-containing protein</fullName>
    </recommendedName>
</protein>
<dbReference type="Gene3D" id="2.60.120.10">
    <property type="entry name" value="Jelly Rolls"/>
    <property type="match status" value="1"/>
</dbReference>
<dbReference type="EMBL" id="JAZHXI010000003">
    <property type="protein sequence ID" value="KAL2073081.1"/>
    <property type="molecule type" value="Genomic_DNA"/>
</dbReference>
<dbReference type="InterPro" id="IPR025979">
    <property type="entry name" value="ChrR-like_cupin_dom"/>
</dbReference>
<dbReference type="InterPro" id="IPR014710">
    <property type="entry name" value="RmlC-like_jellyroll"/>
</dbReference>
<dbReference type="SUPFAM" id="SSF51182">
    <property type="entry name" value="RmlC-like cupins"/>
    <property type="match status" value="1"/>
</dbReference>
<reference evidence="2 3" key="1">
    <citation type="journal article" date="2024" name="Commun. Biol.">
        <title>Comparative genomic analysis of thermophilic fungi reveals convergent evolutionary adaptations and gene losses.</title>
        <authorList>
            <person name="Steindorff A.S."/>
            <person name="Aguilar-Pontes M.V."/>
            <person name="Robinson A.J."/>
            <person name="Andreopoulos B."/>
            <person name="LaButti K."/>
            <person name="Kuo A."/>
            <person name="Mondo S."/>
            <person name="Riley R."/>
            <person name="Otillar R."/>
            <person name="Haridas S."/>
            <person name="Lipzen A."/>
            <person name="Grimwood J."/>
            <person name="Schmutz J."/>
            <person name="Clum A."/>
            <person name="Reid I.D."/>
            <person name="Moisan M.C."/>
            <person name="Butler G."/>
            <person name="Nguyen T.T.M."/>
            <person name="Dewar K."/>
            <person name="Conant G."/>
            <person name="Drula E."/>
            <person name="Henrissat B."/>
            <person name="Hansel C."/>
            <person name="Singer S."/>
            <person name="Hutchinson M.I."/>
            <person name="de Vries R.P."/>
            <person name="Natvig D.O."/>
            <person name="Powell A.J."/>
            <person name="Tsang A."/>
            <person name="Grigoriev I.V."/>
        </authorList>
    </citation>
    <scope>NUCLEOTIDE SEQUENCE [LARGE SCALE GENOMIC DNA]</scope>
    <source>
        <strain evidence="2 3">CBS 494.80</strain>
    </source>
</reference>